<dbReference type="AlphaFoldDB" id="A0A1M7A7T1"/>
<dbReference type="SUPFAM" id="SSF55383">
    <property type="entry name" value="Copper amine oxidase, domain N"/>
    <property type="match status" value="1"/>
</dbReference>
<gene>
    <name evidence="3" type="ORF">SAMN02745138_03351</name>
</gene>
<dbReference type="Proteomes" id="UP000183975">
    <property type="component" value="Unassembled WGS sequence"/>
</dbReference>
<dbReference type="RefSeq" id="WP_084730761.1">
    <property type="nucleotide sequence ID" value="NZ_FRAH01000102.1"/>
</dbReference>
<evidence type="ECO:0000259" key="2">
    <source>
        <dbReference type="Pfam" id="PF07833"/>
    </source>
</evidence>
<evidence type="ECO:0000313" key="3">
    <source>
        <dbReference type="EMBL" id="SHL38741.1"/>
    </source>
</evidence>
<accession>A0A1M7A7T1</accession>
<dbReference type="InterPro" id="IPR036582">
    <property type="entry name" value="Mao_N_sf"/>
</dbReference>
<dbReference type="OrthoDB" id="2029085at2"/>
<sequence>MKKVLLMSLVASFIFPSVALGRSGAGVKDEISIGDQEEKTRIMYMSEYHKIGFRCLPQGELIIRWPLGTEEETLYFALESPSDPSMTADGESFLEIYSVKGGEIESLSDNSFAVTGTNMQTNITMDWSLPRAGIVEKTDLVLHVSENQDMNDAETFPFLKIIPENTPNAIWHVSSWNIKEKEYVEKSDVLMQKMFAYRQENGTYMIPGRFWVEEYPQYLGIEWQWNRADKTFHIFRNEKEYIFTVGQNYVSVNGERFYFMTTPEIVGGRIYLPLDMMKLMWSDESEIIEQDDVLQLIVCT</sequence>
<keyword evidence="4" id="KW-1185">Reference proteome</keyword>
<keyword evidence="1" id="KW-0732">Signal</keyword>
<dbReference type="Gene3D" id="3.30.457.10">
    <property type="entry name" value="Copper amine oxidase-like, N-terminal domain"/>
    <property type="match status" value="1"/>
</dbReference>
<feature type="domain" description="Copper amine oxidase-like N-terminal" evidence="2">
    <location>
        <begin position="199"/>
        <end position="277"/>
    </location>
</feature>
<evidence type="ECO:0000313" key="4">
    <source>
        <dbReference type="Proteomes" id="UP000183975"/>
    </source>
</evidence>
<dbReference type="EMBL" id="FRAH01000102">
    <property type="protein sequence ID" value="SHL38741.1"/>
    <property type="molecule type" value="Genomic_DNA"/>
</dbReference>
<name>A0A1M7A7T1_9FIRM</name>
<proteinExistence type="predicted"/>
<evidence type="ECO:0000256" key="1">
    <source>
        <dbReference type="SAM" id="SignalP"/>
    </source>
</evidence>
<protein>
    <submittedName>
        <fullName evidence="3">Copper amine oxidase N-terminal domain-containing protein</fullName>
    </submittedName>
</protein>
<reference evidence="3 4" key="1">
    <citation type="submission" date="2016-11" db="EMBL/GenBank/DDBJ databases">
        <authorList>
            <person name="Jaros S."/>
            <person name="Januszkiewicz K."/>
            <person name="Wedrychowicz H."/>
        </authorList>
    </citation>
    <scope>NUCLEOTIDE SEQUENCE [LARGE SCALE GENOMIC DNA]</scope>
    <source>
        <strain evidence="3 4">DSM 14214</strain>
    </source>
</reference>
<dbReference type="InterPro" id="IPR012854">
    <property type="entry name" value="Cu_amine_oxidase-like_N"/>
</dbReference>
<feature type="signal peptide" evidence="1">
    <location>
        <begin position="1"/>
        <end position="19"/>
    </location>
</feature>
<dbReference type="Pfam" id="PF07833">
    <property type="entry name" value="Cu_amine_oxidN1"/>
    <property type="match status" value="1"/>
</dbReference>
<feature type="chain" id="PRO_5038631677" evidence="1">
    <location>
        <begin position="20"/>
        <end position="300"/>
    </location>
</feature>
<organism evidence="3 4">
    <name type="scientific">Anaerotignum lactatifermentans DSM 14214</name>
    <dbReference type="NCBI Taxonomy" id="1121323"/>
    <lineage>
        <taxon>Bacteria</taxon>
        <taxon>Bacillati</taxon>
        <taxon>Bacillota</taxon>
        <taxon>Clostridia</taxon>
        <taxon>Lachnospirales</taxon>
        <taxon>Anaerotignaceae</taxon>
        <taxon>Anaerotignum</taxon>
    </lineage>
</organism>